<dbReference type="AlphaFoldDB" id="A0A858XHI6"/>
<protein>
    <recommendedName>
        <fullName evidence="3">DUF4988 domain-containing protein</fullName>
    </recommendedName>
</protein>
<evidence type="ECO:0000313" key="2">
    <source>
        <dbReference type="Proteomes" id="UP000500949"/>
    </source>
</evidence>
<name>A0A858XHI6_9BACT</name>
<proteinExistence type="predicted"/>
<accession>A0A858XHI6</accession>
<dbReference type="RefSeq" id="WP_007834629.1">
    <property type="nucleotide sequence ID" value="NZ_CP046176.1"/>
</dbReference>
<organism evidence="1 2">
    <name type="scientific">Phocaeicola dorei</name>
    <dbReference type="NCBI Taxonomy" id="357276"/>
    <lineage>
        <taxon>Bacteria</taxon>
        <taxon>Pseudomonadati</taxon>
        <taxon>Bacteroidota</taxon>
        <taxon>Bacteroidia</taxon>
        <taxon>Bacteroidales</taxon>
        <taxon>Bacteroidaceae</taxon>
        <taxon>Phocaeicola</taxon>
    </lineage>
</organism>
<evidence type="ECO:0008006" key="3">
    <source>
        <dbReference type="Google" id="ProtNLM"/>
    </source>
</evidence>
<evidence type="ECO:0000313" key="1">
    <source>
        <dbReference type="EMBL" id="QJR75030.1"/>
    </source>
</evidence>
<sequence>MNKKFLSAILFGALMVSSTGTFVSCKDYDDDIENLQGQINSNKDAIAALQKLVGEGKWVAAISPIENGFTITMSDGTTQTVTGINGKDGVDGKNGTEWTIGEDGFWYKDGEKTDAKAVAKDGVDGKPGANGQTAPSPEIVDGKWVVYSWNAETGEFEKKDTGISAQGTGAYYVEKDGVIYLNIANEAGVFDKAIALPATSDAFVAEAPAAIVHVKFQTAKWQPAAKNTTEKAKKAYKALTEKFTDLVGIAANATVKQGGELPVLVNPANVELTDKFEFSLQLTNGTTPDIALSNPVKGIADDWSVQNGTMNRAASTEDCFWTLDVEPAYDEKAKTYATTKKESASLVIKNEKGTVVKTAFAYNVSADKVESNVSVAAGTVTYAPTIDLTAVDAKTTKAGIIYANEYKGKAIVKLRDQLNIEQYGLSLDGNVLTIANMPANVSSITVKLNIIALGLNGSAVDQDIDVTVNQDIQVAGGLNDKNVTLSTKKVSGAYTQNVLWNVADFQFTTATQKDAFFKANKTMSVYLLDENGDKPETATYTYVTGEGLVQYKSDGTTTATSYNDFAKFGFSLDAAEYVPGTYAIVFEATDGAATIVKSEATMIVSNPKAEDIFKLVPDFTTAGVLQVIGNYATVANKVVYDLEDGILAPDFAGSEVTYIDLDHKAWEEAMGAATEMGAEDWITNNRLNVYQNAWKGAATPANQYMLNKERNIRATYTLYGNAENTIDYDFKVIVKSSVYTADGSNVTVKAITGAFGKEVNMTSNISAVYALGINKGKALTLFGNAGGSTEKDVTDYDAPKKDTAGKYVVNADATPVEIAKADLIKFGMSVDAYTALGADDKFFLTVKNNDVTVGAHNSTLKGWNIIMTEVNKYYTYNNGTWGDKADLSAEEKAARDASAEVALFKAYKDKLAYDTKKKTVTTQPKPASDEIKSVTFAWDDAKLAEKFVTSTTIGTDGKFKAKAETEIKASDLVNGKAELKVNMKVTDKWGMVMTKTYTVTIKK</sequence>
<dbReference type="EMBL" id="CP046176">
    <property type="protein sequence ID" value="QJR75030.1"/>
    <property type="molecule type" value="Genomic_DNA"/>
</dbReference>
<dbReference type="Proteomes" id="UP000500949">
    <property type="component" value="Chromosome"/>
</dbReference>
<dbReference type="PROSITE" id="PS51257">
    <property type="entry name" value="PROKAR_LIPOPROTEIN"/>
    <property type="match status" value="1"/>
</dbReference>
<dbReference type="GeneID" id="93445221"/>
<gene>
    <name evidence="1" type="ORF">GKD17_00840</name>
</gene>
<reference evidence="1 2" key="1">
    <citation type="submission" date="2019-11" db="EMBL/GenBank/DDBJ databases">
        <title>Complete genome sequence of Bacteroides dorei DSM 17855.</title>
        <authorList>
            <person name="Russell J.T."/>
        </authorList>
    </citation>
    <scope>NUCLEOTIDE SEQUENCE [LARGE SCALE GENOMIC DNA]</scope>
    <source>
        <strain evidence="1 2">DSM 17855</strain>
    </source>
</reference>